<dbReference type="PANTHER" id="PTHR23272">
    <property type="entry name" value="BED FINGER-RELATED"/>
    <property type="match status" value="1"/>
</dbReference>
<name>A0AAN8W4M8_9MAGN</name>
<dbReference type="Pfam" id="PF14372">
    <property type="entry name" value="hAT-like_RNase-H"/>
    <property type="match status" value="1"/>
</dbReference>
<dbReference type="AlphaFoldDB" id="A0AAN8W4M8"/>
<sequence>MTPPTRATKDWELEEYDIELESTRRSSKAKRLPTDIDWEFVRNLLPFFKIFYDTTVKLSDSYSVTGNEYMKEIYRIGMIIDKICESEDSDTASMVSKMKRKYDKYWNNIDKINTFLFIAVVLDPRFKLNYVNWVIEHSNDVNKAVLLKSKVQVVLSYLFETYGAHLSRPKQMKFRDMKSIALSTLKNEEFKLKFDYSSIRVCWL</sequence>
<organism evidence="2 3">
    <name type="scientific">Dillenia turbinata</name>
    <dbReference type="NCBI Taxonomy" id="194707"/>
    <lineage>
        <taxon>Eukaryota</taxon>
        <taxon>Viridiplantae</taxon>
        <taxon>Streptophyta</taxon>
        <taxon>Embryophyta</taxon>
        <taxon>Tracheophyta</taxon>
        <taxon>Spermatophyta</taxon>
        <taxon>Magnoliopsida</taxon>
        <taxon>eudicotyledons</taxon>
        <taxon>Gunneridae</taxon>
        <taxon>Pentapetalae</taxon>
        <taxon>Dilleniales</taxon>
        <taxon>Dilleniaceae</taxon>
        <taxon>Dillenia</taxon>
    </lineage>
</organism>
<reference evidence="2 3" key="1">
    <citation type="submission" date="2023-12" db="EMBL/GenBank/DDBJ databases">
        <title>A high-quality genome assembly for Dillenia turbinata (Dilleniales).</title>
        <authorList>
            <person name="Chanderbali A."/>
        </authorList>
    </citation>
    <scope>NUCLEOTIDE SEQUENCE [LARGE SCALE GENOMIC DNA]</scope>
    <source>
        <strain evidence="2">LSX21</strain>
        <tissue evidence="2">Leaf</tissue>
    </source>
</reference>
<comment type="caution">
    <text evidence="2">The sequence shown here is derived from an EMBL/GenBank/DDBJ whole genome shotgun (WGS) entry which is preliminary data.</text>
</comment>
<evidence type="ECO:0000313" key="2">
    <source>
        <dbReference type="EMBL" id="KAK6939868.1"/>
    </source>
</evidence>
<accession>A0AAN8W4M8</accession>
<proteinExistence type="predicted"/>
<keyword evidence="3" id="KW-1185">Reference proteome</keyword>
<evidence type="ECO:0000259" key="1">
    <source>
        <dbReference type="Pfam" id="PF14372"/>
    </source>
</evidence>
<dbReference type="EMBL" id="JBAMMX010000005">
    <property type="protein sequence ID" value="KAK6939868.1"/>
    <property type="molecule type" value="Genomic_DNA"/>
</dbReference>
<dbReference type="SUPFAM" id="SSF53098">
    <property type="entry name" value="Ribonuclease H-like"/>
    <property type="match status" value="1"/>
</dbReference>
<dbReference type="Proteomes" id="UP001370490">
    <property type="component" value="Unassembled WGS sequence"/>
</dbReference>
<dbReference type="GO" id="GO:0003677">
    <property type="term" value="F:DNA binding"/>
    <property type="evidence" value="ECO:0007669"/>
    <property type="project" value="InterPro"/>
</dbReference>
<protein>
    <submittedName>
        <fullName evidence="2">HAT-like transposase, RNase-H fold</fullName>
    </submittedName>
</protein>
<dbReference type="InterPro" id="IPR025525">
    <property type="entry name" value="hAT-like_transposase_RNase-H"/>
</dbReference>
<dbReference type="PANTHER" id="PTHR23272:SF184">
    <property type="entry name" value="OS03G0311250 PROTEIN"/>
    <property type="match status" value="1"/>
</dbReference>
<evidence type="ECO:0000313" key="3">
    <source>
        <dbReference type="Proteomes" id="UP001370490"/>
    </source>
</evidence>
<gene>
    <name evidence="2" type="ORF">RJ641_029399</name>
</gene>
<dbReference type="InterPro" id="IPR012337">
    <property type="entry name" value="RNaseH-like_sf"/>
</dbReference>
<feature type="domain" description="hAT-like transposase RNase-H fold" evidence="1">
    <location>
        <begin position="61"/>
        <end position="162"/>
    </location>
</feature>